<keyword evidence="3" id="KW-1185">Reference proteome</keyword>
<reference evidence="2" key="2">
    <citation type="submission" date="2020-09" db="EMBL/GenBank/DDBJ databases">
        <authorList>
            <person name="Sun Q."/>
            <person name="Zhou Y."/>
        </authorList>
    </citation>
    <scope>NUCLEOTIDE SEQUENCE</scope>
    <source>
        <strain evidence="2">CGMCC 1.15290</strain>
    </source>
</reference>
<dbReference type="Pfam" id="PF18925">
    <property type="entry name" value="DUF5675"/>
    <property type="match status" value="1"/>
</dbReference>
<dbReference type="EMBL" id="BMIB01000003">
    <property type="protein sequence ID" value="GGH70491.1"/>
    <property type="molecule type" value="Genomic_DNA"/>
</dbReference>
<accession>A0A917IZ66</accession>
<organism evidence="2 3">
    <name type="scientific">Filimonas zeae</name>
    <dbReference type="NCBI Taxonomy" id="1737353"/>
    <lineage>
        <taxon>Bacteria</taxon>
        <taxon>Pseudomonadati</taxon>
        <taxon>Bacteroidota</taxon>
        <taxon>Chitinophagia</taxon>
        <taxon>Chitinophagales</taxon>
        <taxon>Chitinophagaceae</taxon>
        <taxon>Filimonas</taxon>
    </lineage>
</organism>
<feature type="domain" description="DUF5675" evidence="1">
    <location>
        <begin position="5"/>
        <end position="115"/>
    </location>
</feature>
<dbReference type="Proteomes" id="UP000627292">
    <property type="component" value="Unassembled WGS sequence"/>
</dbReference>
<dbReference type="AlphaFoldDB" id="A0A917IZ66"/>
<reference evidence="2" key="1">
    <citation type="journal article" date="2014" name="Int. J. Syst. Evol. Microbiol.">
        <title>Complete genome sequence of Corynebacterium casei LMG S-19264T (=DSM 44701T), isolated from a smear-ripened cheese.</title>
        <authorList>
            <consortium name="US DOE Joint Genome Institute (JGI-PGF)"/>
            <person name="Walter F."/>
            <person name="Albersmeier A."/>
            <person name="Kalinowski J."/>
            <person name="Ruckert C."/>
        </authorList>
    </citation>
    <scope>NUCLEOTIDE SEQUENCE</scope>
    <source>
        <strain evidence="2">CGMCC 1.15290</strain>
    </source>
</reference>
<evidence type="ECO:0000259" key="1">
    <source>
        <dbReference type="Pfam" id="PF18925"/>
    </source>
</evidence>
<dbReference type="RefSeq" id="WP_188953408.1">
    <property type="nucleotide sequence ID" value="NZ_BMIB01000003.1"/>
</dbReference>
<protein>
    <recommendedName>
        <fullName evidence="1">DUF5675 domain-containing protein</fullName>
    </recommendedName>
</protein>
<comment type="caution">
    <text evidence="2">The sequence shown here is derived from an EMBL/GenBank/DDBJ whole genome shotgun (WGS) entry which is preliminary data.</text>
</comment>
<name>A0A917IZ66_9BACT</name>
<evidence type="ECO:0000313" key="2">
    <source>
        <dbReference type="EMBL" id="GGH70491.1"/>
    </source>
</evidence>
<dbReference type="InterPro" id="IPR043732">
    <property type="entry name" value="DUF5675"/>
</dbReference>
<sequence>MELILHRTYYSTGTNGLLMLNNQLVCYTIELPWRDNEPRVSCIPEGEYPLVKRLSPNHGECLLLKNVPNRSLILIHTANNAIRELQGCIAPVSKLTGPGCGDKSRLAFRPLLQLVYAALQQKHSVTIKIVKNELQ</sequence>
<evidence type="ECO:0000313" key="3">
    <source>
        <dbReference type="Proteomes" id="UP000627292"/>
    </source>
</evidence>
<gene>
    <name evidence="2" type="ORF">GCM10011379_28820</name>
</gene>
<proteinExistence type="predicted"/>